<keyword evidence="3" id="KW-0813">Transport</keyword>
<evidence type="ECO:0000256" key="4">
    <source>
        <dbReference type="ARBA" id="ARBA00022475"/>
    </source>
</evidence>
<evidence type="ECO:0000256" key="6">
    <source>
        <dbReference type="ARBA" id="ARBA00023136"/>
    </source>
</evidence>
<dbReference type="InterPro" id="IPR058624">
    <property type="entry name" value="MdtA-like_HH"/>
</dbReference>
<keyword evidence="6 8" id="KW-0472">Membrane</keyword>
<evidence type="ECO:0000259" key="10">
    <source>
        <dbReference type="Pfam" id="PF25917"/>
    </source>
</evidence>
<feature type="domain" description="Multidrug resistance protein MdtA-like barrel-sandwich hybrid" evidence="10">
    <location>
        <begin position="92"/>
        <end position="234"/>
    </location>
</feature>
<dbReference type="RefSeq" id="WP_009181044.1">
    <property type="nucleotide sequence ID" value="NZ_CM001368.1"/>
</dbReference>
<dbReference type="Gene3D" id="2.40.420.20">
    <property type="match status" value="1"/>
</dbReference>
<evidence type="ECO:0000256" key="8">
    <source>
        <dbReference type="SAM" id="Phobius"/>
    </source>
</evidence>
<keyword evidence="4" id="KW-1003">Cell membrane</keyword>
<dbReference type="NCBIfam" id="NF008589">
    <property type="entry name" value="PRK11556.1"/>
    <property type="match status" value="1"/>
</dbReference>
<keyword evidence="7" id="KW-0175">Coiled coil</keyword>
<evidence type="ECO:0000256" key="7">
    <source>
        <dbReference type="SAM" id="Coils"/>
    </source>
</evidence>
<protein>
    <submittedName>
        <fullName evidence="13">Efflux transporter, RND family, MFP subunit</fullName>
    </submittedName>
</protein>
<evidence type="ECO:0000313" key="13">
    <source>
        <dbReference type="EMBL" id="EHJ47650.1"/>
    </source>
</evidence>
<dbReference type="EMBL" id="CM001368">
    <property type="protein sequence ID" value="EHJ47650.1"/>
    <property type="molecule type" value="Genomic_DNA"/>
</dbReference>
<keyword evidence="5" id="KW-0997">Cell inner membrane</keyword>
<feature type="domain" description="Multidrug resistance protein MdtA-like beta-barrel" evidence="11">
    <location>
        <begin position="238"/>
        <end position="319"/>
    </location>
</feature>
<dbReference type="PANTHER" id="PTHR30469">
    <property type="entry name" value="MULTIDRUG RESISTANCE PROTEIN MDTA"/>
    <property type="match status" value="1"/>
</dbReference>
<dbReference type="PANTHER" id="PTHR30469:SF12">
    <property type="entry name" value="MULTIDRUG RESISTANCE PROTEIN MDTA"/>
    <property type="match status" value="1"/>
</dbReference>
<dbReference type="GO" id="GO:0015562">
    <property type="term" value="F:efflux transmembrane transporter activity"/>
    <property type="evidence" value="ECO:0007669"/>
    <property type="project" value="TreeGrafter"/>
</dbReference>
<evidence type="ECO:0000313" key="14">
    <source>
        <dbReference type="Proteomes" id="UP000004662"/>
    </source>
</evidence>
<evidence type="ECO:0000256" key="1">
    <source>
        <dbReference type="ARBA" id="ARBA00004236"/>
    </source>
</evidence>
<organism evidence="13 14">
    <name type="scientific">Solidesulfovibrio carbinoliphilus subsp. oakridgensis</name>
    <dbReference type="NCBI Taxonomy" id="694327"/>
    <lineage>
        <taxon>Bacteria</taxon>
        <taxon>Pseudomonadati</taxon>
        <taxon>Thermodesulfobacteriota</taxon>
        <taxon>Desulfovibrionia</taxon>
        <taxon>Desulfovibrionales</taxon>
        <taxon>Desulfovibrionaceae</taxon>
        <taxon>Solidesulfovibrio</taxon>
    </lineage>
</organism>
<dbReference type="Pfam" id="PF25967">
    <property type="entry name" value="RND-MFP_C"/>
    <property type="match status" value="1"/>
</dbReference>
<name>G7Q7V6_9BACT</name>
<dbReference type="GO" id="GO:1990281">
    <property type="term" value="C:efflux pump complex"/>
    <property type="evidence" value="ECO:0007669"/>
    <property type="project" value="TreeGrafter"/>
</dbReference>
<keyword evidence="8" id="KW-1133">Transmembrane helix</keyword>
<dbReference type="Pfam" id="PF25944">
    <property type="entry name" value="Beta-barrel_RND"/>
    <property type="match status" value="1"/>
</dbReference>
<dbReference type="InterPro" id="IPR058625">
    <property type="entry name" value="MdtA-like_BSH"/>
</dbReference>
<dbReference type="NCBIfam" id="TIGR01730">
    <property type="entry name" value="RND_mfp"/>
    <property type="match status" value="1"/>
</dbReference>
<dbReference type="Gene3D" id="2.40.50.100">
    <property type="match status" value="1"/>
</dbReference>
<dbReference type="InterPro" id="IPR058626">
    <property type="entry name" value="MdtA-like_b-barrel"/>
</dbReference>
<dbReference type="STRING" id="694327.DFW101_1642"/>
<dbReference type="Pfam" id="PF25876">
    <property type="entry name" value="HH_MFP_RND"/>
    <property type="match status" value="1"/>
</dbReference>
<sequence length="406" mass="43144">MPKTGTGSRPQGRTRPIGPLRPLRPLRWALVALAAFLAVGLLVWRFPRDGAAQQSRGGPGGPPAVTVTTEQAKLGVAPVTLSGIGTVTPLKTVTVKSRVDGELTEVRFKEGQLVKEGDLLARIDPRPFQAQLDQYQGQLAKDQALLDNAKADLVRYQNLVQKDMLAGQTKDTQASLVRQYEGAIRSDKAQIDNAKLQIEYSRITAPVTGRVGFRQLDPGNMVRATDTTGLCVITQVSPISVVFTLPEDQLPAVRERMRAGEKLKVSAFNRTLSQKLAEGTLSTTDNQIDVATGTVKLRAIFANADEALFPNQFVNAVLLLEERKGVVLLPAAAVLRGPRGAHVFVVGQDNTVASRSVVTGMAVGTDLVVESGLAAGEAVVVEGADRLKDGTAVVVKNPGTGAAAKP</sequence>
<proteinExistence type="inferred from homology"/>
<gene>
    <name evidence="13" type="ORF">DFW101_1642</name>
</gene>
<dbReference type="Pfam" id="PF25917">
    <property type="entry name" value="BSH_RND"/>
    <property type="match status" value="1"/>
</dbReference>
<dbReference type="InterPro" id="IPR006143">
    <property type="entry name" value="RND_pump_MFP"/>
</dbReference>
<evidence type="ECO:0000259" key="9">
    <source>
        <dbReference type="Pfam" id="PF25876"/>
    </source>
</evidence>
<feature type="coiled-coil region" evidence="7">
    <location>
        <begin position="132"/>
        <end position="197"/>
    </location>
</feature>
<comment type="similarity">
    <text evidence="2">Belongs to the membrane fusion protein (MFP) (TC 8.A.1) family.</text>
</comment>
<comment type="subcellular location">
    <subcellularLocation>
        <location evidence="1">Cell membrane</location>
    </subcellularLocation>
</comment>
<dbReference type="Gene3D" id="2.40.30.170">
    <property type="match status" value="1"/>
</dbReference>
<dbReference type="SUPFAM" id="SSF111369">
    <property type="entry name" value="HlyD-like secretion proteins"/>
    <property type="match status" value="1"/>
</dbReference>
<accession>G7Q7V6</accession>
<evidence type="ECO:0000259" key="11">
    <source>
        <dbReference type="Pfam" id="PF25944"/>
    </source>
</evidence>
<reference evidence="14" key="1">
    <citation type="journal article" date="2015" name="Genome Announc.">
        <title>High-Quality Draft Genome Sequence of Desulfovibrio carbinoliphilus FW-101-2B, an Organic Acid-Oxidizing Sulfate-Reducing Bacterium Isolated from Uranium(VI)-Contaminated Groundwater.</title>
        <authorList>
            <person name="Ramsay B.D."/>
            <person name="Hwang C."/>
            <person name="Woo H.L."/>
            <person name="Carroll S.L."/>
            <person name="Lucas S."/>
            <person name="Han J."/>
            <person name="Lapidus A.L."/>
            <person name="Cheng J.F."/>
            <person name="Goodwin L.A."/>
            <person name="Pitluck S."/>
            <person name="Peters L."/>
            <person name="Chertkov O."/>
            <person name="Held B."/>
            <person name="Detter J.C."/>
            <person name="Han C.S."/>
            <person name="Tapia R."/>
            <person name="Land M.L."/>
            <person name="Hauser L.J."/>
            <person name="Kyrpides N.C."/>
            <person name="Ivanova N.N."/>
            <person name="Mikhailova N."/>
            <person name="Pagani I."/>
            <person name="Woyke T."/>
            <person name="Arkin A.P."/>
            <person name="Dehal P."/>
            <person name="Chivian D."/>
            <person name="Criddle C.S."/>
            <person name="Wu W."/>
            <person name="Chakraborty R."/>
            <person name="Hazen T.C."/>
            <person name="Fields M.W."/>
        </authorList>
    </citation>
    <scope>NUCLEOTIDE SEQUENCE [LARGE SCALE GENOMIC DNA]</scope>
    <source>
        <strain evidence="14">FW-101-2B</strain>
    </source>
</reference>
<dbReference type="OrthoDB" id="9772050at2"/>
<dbReference type="AlphaFoldDB" id="G7Q7V6"/>
<feature type="transmembrane region" description="Helical" evidence="8">
    <location>
        <begin position="26"/>
        <end position="46"/>
    </location>
</feature>
<keyword evidence="8" id="KW-0812">Transmembrane</keyword>
<dbReference type="Proteomes" id="UP000004662">
    <property type="component" value="Chromosome"/>
</dbReference>
<evidence type="ECO:0000256" key="2">
    <source>
        <dbReference type="ARBA" id="ARBA00009477"/>
    </source>
</evidence>
<keyword evidence="14" id="KW-1185">Reference proteome</keyword>
<feature type="domain" description="Multidrug resistance protein MdtA-like C-terminal permuted SH3" evidence="12">
    <location>
        <begin position="326"/>
        <end position="386"/>
    </location>
</feature>
<evidence type="ECO:0000259" key="12">
    <source>
        <dbReference type="Pfam" id="PF25967"/>
    </source>
</evidence>
<dbReference type="HOGENOM" id="CLU_018816_2_0_7"/>
<dbReference type="Gene3D" id="1.10.287.470">
    <property type="entry name" value="Helix hairpin bin"/>
    <property type="match status" value="1"/>
</dbReference>
<dbReference type="eggNOG" id="COG0845">
    <property type="taxonomic scope" value="Bacteria"/>
</dbReference>
<evidence type="ECO:0000256" key="5">
    <source>
        <dbReference type="ARBA" id="ARBA00022519"/>
    </source>
</evidence>
<dbReference type="InterPro" id="IPR058627">
    <property type="entry name" value="MdtA-like_C"/>
</dbReference>
<evidence type="ECO:0000256" key="3">
    <source>
        <dbReference type="ARBA" id="ARBA00022448"/>
    </source>
</evidence>
<feature type="domain" description="Multidrug resistance protein MdtA-like alpha-helical hairpin" evidence="9">
    <location>
        <begin position="131"/>
        <end position="201"/>
    </location>
</feature>